<dbReference type="Pfam" id="PF00128">
    <property type="entry name" value="Alpha-amylase"/>
    <property type="match status" value="1"/>
</dbReference>
<reference evidence="5" key="2">
    <citation type="submission" date="2022-06" db="EMBL/GenBank/DDBJ databases">
        <title>Xiashengella guii gen. nov. sp. nov., a bacterium isolated form anaerobic digestion tank.</title>
        <authorList>
            <person name="Huang H."/>
        </authorList>
    </citation>
    <scope>NUCLEOTIDE SEQUENCE</scope>
    <source>
        <strain evidence="5">Ai-910</strain>
    </source>
</reference>
<dbReference type="Pfam" id="PF09087">
    <property type="entry name" value="Cyc-maltodext_N"/>
    <property type="match status" value="1"/>
</dbReference>
<dbReference type="InterPro" id="IPR006047">
    <property type="entry name" value="GH13_cat_dom"/>
</dbReference>
<evidence type="ECO:0000256" key="3">
    <source>
        <dbReference type="SAM" id="SignalP"/>
    </source>
</evidence>
<dbReference type="Gene3D" id="2.60.40.1180">
    <property type="entry name" value="Golgi alpha-mannosidase II"/>
    <property type="match status" value="1"/>
</dbReference>
<sequence>MKQRVRSLVVCFLFSVLLAPQYLGAQKLQCWPDQWWVGMKYNKVLLLIGGNDLSNCQAVVKQSGVKVINQFPGDTKGYLFVEIEIAKDALHGTFPITITRGNSTVGNVNFELKARQYNYYPARLTGADAIYQIFIDRFVNGNPKNDNVSGMYEPADRSNPSGVHGGDIAGVAKALPYLKDLSVTAVELSPLYESNQFTLSYERTSPTSHYKVDPRIGSISEIKNTINLYKENGFKVIITGILHKTGNQHPLTMNPPQNDWIFRRNVVAFEKPDHFLYADPYASWEDIEQHGSIWEAFDVPSLNQNNSLLRRYLVQHLLWWVETLHPDGIRIEQSHLNTGEMLSEASQALREDFPDLNIISDPVTGNIVHNKHWMTGNAPGFTHVTDGPLRQAFMDSFAEYSKTTDALMPVYETLASDIIYGNAPNQLIFAGDDGRSTRLFTLAEKDPAIFRMYMGFLLSVRGIPSFLYGTELLTEGYIPEGKGFVRRDFPGGWDFDAVSAFNKESLNNQQKEVYRFVSAILKWRRENPDVMQGGMIHFQPADDVYAYIRTGKNKKLLVLINNHPTSPRRIESSRFFRSLDQSISVKNIVTGDTASGIGNLILNHKSILLLEITGQ</sequence>
<dbReference type="InterPro" id="IPR014756">
    <property type="entry name" value="Ig_E-set"/>
</dbReference>
<keyword evidence="3" id="KW-0732">Signal</keyword>
<evidence type="ECO:0000256" key="1">
    <source>
        <dbReference type="ARBA" id="ARBA00022801"/>
    </source>
</evidence>
<proteinExistence type="predicted"/>
<dbReference type="PANTHER" id="PTHR10357:SF210">
    <property type="entry name" value="MALTODEXTRIN GLUCOSIDASE"/>
    <property type="match status" value="1"/>
</dbReference>
<dbReference type="SMART" id="SM00642">
    <property type="entry name" value="Aamy"/>
    <property type="match status" value="1"/>
</dbReference>
<dbReference type="InterPro" id="IPR013780">
    <property type="entry name" value="Glyco_hydro_b"/>
</dbReference>
<keyword evidence="1 5" id="KW-0378">Hydrolase</keyword>
<dbReference type="KEGG" id="alkq:M9189_03890"/>
<name>A0A9J6ZRA8_9BACT</name>
<dbReference type="InterPro" id="IPR019492">
    <property type="entry name" value="Cyclo-malto-dextrinase_C"/>
</dbReference>
<evidence type="ECO:0000313" key="6">
    <source>
        <dbReference type="Proteomes" id="UP001056426"/>
    </source>
</evidence>
<dbReference type="Gene3D" id="3.20.20.80">
    <property type="entry name" value="Glycosidases"/>
    <property type="match status" value="1"/>
</dbReference>
<dbReference type="PANTHER" id="PTHR10357">
    <property type="entry name" value="ALPHA-AMYLASE FAMILY MEMBER"/>
    <property type="match status" value="1"/>
</dbReference>
<evidence type="ECO:0000256" key="2">
    <source>
        <dbReference type="ARBA" id="ARBA00023295"/>
    </source>
</evidence>
<gene>
    <name evidence="5" type="ORF">M9189_03890</name>
</gene>
<dbReference type="SUPFAM" id="SSF81296">
    <property type="entry name" value="E set domains"/>
    <property type="match status" value="1"/>
</dbReference>
<reference evidence="5" key="1">
    <citation type="submission" date="2022-05" db="EMBL/GenBank/DDBJ databases">
        <authorList>
            <person name="Sun X."/>
        </authorList>
    </citation>
    <scope>NUCLEOTIDE SEQUENCE</scope>
    <source>
        <strain evidence="5">Ai-910</strain>
    </source>
</reference>
<evidence type="ECO:0000313" key="5">
    <source>
        <dbReference type="EMBL" id="URW80492.1"/>
    </source>
</evidence>
<dbReference type="InterPro" id="IPR013783">
    <property type="entry name" value="Ig-like_fold"/>
</dbReference>
<accession>A0A9J6ZRA8</accession>
<feature type="signal peptide" evidence="3">
    <location>
        <begin position="1"/>
        <end position="25"/>
    </location>
</feature>
<dbReference type="RefSeq" id="WP_250724747.1">
    <property type="nucleotide sequence ID" value="NZ_CP098400.1"/>
</dbReference>
<keyword evidence="2" id="KW-0326">Glycosidase</keyword>
<dbReference type="SUPFAM" id="SSF51011">
    <property type="entry name" value="Glycosyl hydrolase domain"/>
    <property type="match status" value="1"/>
</dbReference>
<dbReference type="Gene3D" id="2.60.40.10">
    <property type="entry name" value="Immunoglobulins"/>
    <property type="match status" value="1"/>
</dbReference>
<dbReference type="Pfam" id="PF10438">
    <property type="entry name" value="Cyc-maltodext_C"/>
    <property type="match status" value="1"/>
</dbReference>
<evidence type="ECO:0000259" key="4">
    <source>
        <dbReference type="SMART" id="SM00642"/>
    </source>
</evidence>
<protein>
    <submittedName>
        <fullName evidence="5">Alpha-amylase family glycosyl hydrolase</fullName>
    </submittedName>
</protein>
<keyword evidence="6" id="KW-1185">Reference proteome</keyword>
<organism evidence="5 6">
    <name type="scientific">Xiashengella succiniciproducens</name>
    <dbReference type="NCBI Taxonomy" id="2949635"/>
    <lineage>
        <taxon>Bacteria</taxon>
        <taxon>Pseudomonadati</taxon>
        <taxon>Bacteroidota</taxon>
        <taxon>Bacteroidia</taxon>
        <taxon>Marinilabiliales</taxon>
        <taxon>Marinilabiliaceae</taxon>
        <taxon>Xiashengella</taxon>
    </lineage>
</organism>
<feature type="domain" description="Glycosyl hydrolase family 13 catalytic" evidence="4">
    <location>
        <begin position="132"/>
        <end position="524"/>
    </location>
</feature>
<dbReference type="AlphaFoldDB" id="A0A9J6ZRA8"/>
<feature type="chain" id="PRO_5039919298" evidence="3">
    <location>
        <begin position="26"/>
        <end position="615"/>
    </location>
</feature>
<dbReference type="InterPro" id="IPR015171">
    <property type="entry name" value="Cyc-maltodext_N"/>
</dbReference>
<dbReference type="GO" id="GO:0016798">
    <property type="term" value="F:hydrolase activity, acting on glycosyl bonds"/>
    <property type="evidence" value="ECO:0007669"/>
    <property type="project" value="UniProtKB-KW"/>
</dbReference>
<dbReference type="EMBL" id="CP098400">
    <property type="protein sequence ID" value="URW80492.1"/>
    <property type="molecule type" value="Genomic_DNA"/>
</dbReference>
<dbReference type="SUPFAM" id="SSF51445">
    <property type="entry name" value="(Trans)glycosidases"/>
    <property type="match status" value="1"/>
</dbReference>
<dbReference type="Proteomes" id="UP001056426">
    <property type="component" value="Chromosome"/>
</dbReference>
<dbReference type="InterPro" id="IPR017853">
    <property type="entry name" value="GH"/>
</dbReference>
<dbReference type="GO" id="GO:0005975">
    <property type="term" value="P:carbohydrate metabolic process"/>
    <property type="evidence" value="ECO:0007669"/>
    <property type="project" value="InterPro"/>
</dbReference>